<accession>A0ABY5UD09</accession>
<dbReference type="EMBL" id="CP099967">
    <property type="protein sequence ID" value="UWL61218.1"/>
    <property type="molecule type" value="Genomic_DNA"/>
</dbReference>
<proteinExistence type="predicted"/>
<gene>
    <name evidence="2" type="ORF">NIK97_05540</name>
</gene>
<dbReference type="RefSeq" id="WP_121985959.1">
    <property type="nucleotide sequence ID" value="NZ_CP099967.1"/>
</dbReference>
<evidence type="ECO:0000313" key="3">
    <source>
        <dbReference type="Proteomes" id="UP001058739"/>
    </source>
</evidence>
<keyword evidence="1" id="KW-0812">Transmembrane</keyword>
<name>A0ABY5UD09_9HYPH</name>
<keyword evidence="3" id="KW-1185">Reference proteome</keyword>
<evidence type="ECO:0000256" key="1">
    <source>
        <dbReference type="SAM" id="Phobius"/>
    </source>
</evidence>
<keyword evidence="1" id="KW-0472">Membrane</keyword>
<protein>
    <submittedName>
        <fullName evidence="2">Uncharacterized protein</fullName>
    </submittedName>
</protein>
<evidence type="ECO:0000313" key="2">
    <source>
        <dbReference type="EMBL" id="UWL61218.1"/>
    </source>
</evidence>
<organism evidence="2 3">
    <name type="scientific">Brucella pseudintermedia</name>
    <dbReference type="NCBI Taxonomy" id="370111"/>
    <lineage>
        <taxon>Bacteria</taxon>
        <taxon>Pseudomonadati</taxon>
        <taxon>Pseudomonadota</taxon>
        <taxon>Alphaproteobacteria</taxon>
        <taxon>Hyphomicrobiales</taxon>
        <taxon>Brucellaceae</taxon>
        <taxon>Brucella/Ochrobactrum group</taxon>
        <taxon>Brucella</taxon>
    </lineage>
</organism>
<sequence>MAHDAADAIDRARVNDWIGLRGTSDTQLKSVNRLPLFSGFPALSALLLVFGSMRYREGR</sequence>
<keyword evidence="1" id="KW-1133">Transmembrane helix</keyword>
<feature type="transmembrane region" description="Helical" evidence="1">
    <location>
        <begin position="34"/>
        <end position="53"/>
    </location>
</feature>
<dbReference type="Proteomes" id="UP001058739">
    <property type="component" value="Chromosome 01"/>
</dbReference>
<reference evidence="2" key="1">
    <citation type="submission" date="2022-06" db="EMBL/GenBank/DDBJ databases">
        <title>Complete Genome Sequence of Deoxynivalenol-bioadsorption Ochrobactrum pseudintermedium ASAG-D25.</title>
        <authorList>
            <person name="Wang N."/>
        </authorList>
    </citation>
    <scope>NUCLEOTIDE SEQUENCE</scope>
    <source>
        <strain evidence="2">ASAG-D25</strain>
    </source>
</reference>